<keyword evidence="5" id="KW-0472">Membrane</keyword>
<evidence type="ECO:0000256" key="2">
    <source>
        <dbReference type="ARBA" id="ARBA00009324"/>
    </source>
</evidence>
<reference evidence="8" key="1">
    <citation type="submission" date="2025-08" db="UniProtKB">
        <authorList>
            <consortium name="RefSeq"/>
        </authorList>
    </citation>
    <scope>IDENTIFICATION</scope>
    <source>
        <tissue evidence="8">Leaf</tissue>
    </source>
</reference>
<evidence type="ECO:0000259" key="6">
    <source>
        <dbReference type="Pfam" id="PF04116"/>
    </source>
</evidence>
<dbReference type="InterPro" id="IPR050307">
    <property type="entry name" value="Sterol_Desaturase_Related"/>
</dbReference>
<dbReference type="RefSeq" id="XP_021299823.1">
    <property type="nucleotide sequence ID" value="XM_021444148.1"/>
</dbReference>
<keyword evidence="4" id="KW-1133">Transmembrane helix</keyword>
<sequence>MLVLDTWQYFMHRYFHHNKFLYGHFHSQHHRLEVPYAFGAIYNHPVEAIAFDIIGGALSYFLFGMSPRTSMFFFSFATIKSVDDHCGLWLPAGNLFHIFFSNNSAHHDVHHHFHGGKYSFSQPFFSLWDRIRGTYLPYSVEKRAKGGFQVWPVHKLKEHRN</sequence>
<evidence type="ECO:0000256" key="4">
    <source>
        <dbReference type="ARBA" id="ARBA00022989"/>
    </source>
</evidence>
<dbReference type="PANTHER" id="PTHR11863">
    <property type="entry name" value="STEROL DESATURASE"/>
    <property type="match status" value="1"/>
</dbReference>
<dbReference type="Proteomes" id="UP000504621">
    <property type="component" value="Unplaced"/>
</dbReference>
<protein>
    <submittedName>
        <fullName evidence="8">LOW QUALITY PROTEIN: sphinganine C4-monooxygenase 1-like</fullName>
    </submittedName>
</protein>
<dbReference type="Pfam" id="PF04116">
    <property type="entry name" value="FA_hydroxylase"/>
    <property type="match status" value="1"/>
</dbReference>
<proteinExistence type="inferred from homology"/>
<evidence type="ECO:0000256" key="5">
    <source>
        <dbReference type="ARBA" id="ARBA00023136"/>
    </source>
</evidence>
<dbReference type="InterPro" id="IPR006694">
    <property type="entry name" value="Fatty_acid_hydroxylase"/>
</dbReference>
<dbReference type="GO" id="GO:0008610">
    <property type="term" value="P:lipid biosynthetic process"/>
    <property type="evidence" value="ECO:0007669"/>
    <property type="project" value="InterPro"/>
</dbReference>
<organism evidence="7 8">
    <name type="scientific">Herrania umbratica</name>
    <dbReference type="NCBI Taxonomy" id="108875"/>
    <lineage>
        <taxon>Eukaryota</taxon>
        <taxon>Viridiplantae</taxon>
        <taxon>Streptophyta</taxon>
        <taxon>Embryophyta</taxon>
        <taxon>Tracheophyta</taxon>
        <taxon>Spermatophyta</taxon>
        <taxon>Magnoliopsida</taxon>
        <taxon>eudicotyledons</taxon>
        <taxon>Gunneridae</taxon>
        <taxon>Pentapetalae</taxon>
        <taxon>rosids</taxon>
        <taxon>malvids</taxon>
        <taxon>Malvales</taxon>
        <taxon>Malvaceae</taxon>
        <taxon>Byttnerioideae</taxon>
        <taxon>Herrania</taxon>
    </lineage>
</organism>
<dbReference type="AlphaFoldDB" id="A0A6J1BL54"/>
<name>A0A6J1BL54_9ROSI</name>
<evidence type="ECO:0000256" key="1">
    <source>
        <dbReference type="ARBA" id="ARBA00004370"/>
    </source>
</evidence>
<dbReference type="GO" id="GO:0016491">
    <property type="term" value="F:oxidoreductase activity"/>
    <property type="evidence" value="ECO:0007669"/>
    <property type="project" value="InterPro"/>
</dbReference>
<dbReference type="GO" id="GO:0016020">
    <property type="term" value="C:membrane"/>
    <property type="evidence" value="ECO:0007669"/>
    <property type="project" value="UniProtKB-SubCell"/>
</dbReference>
<keyword evidence="7" id="KW-1185">Reference proteome</keyword>
<dbReference type="GeneID" id="110428336"/>
<accession>A0A6J1BL54</accession>
<evidence type="ECO:0000256" key="3">
    <source>
        <dbReference type="ARBA" id="ARBA00022692"/>
    </source>
</evidence>
<dbReference type="GO" id="GO:0005506">
    <property type="term" value="F:iron ion binding"/>
    <property type="evidence" value="ECO:0007669"/>
    <property type="project" value="InterPro"/>
</dbReference>
<gene>
    <name evidence="8" type="primary">LOC110428336</name>
</gene>
<keyword evidence="3" id="KW-0812">Transmembrane</keyword>
<evidence type="ECO:0000313" key="7">
    <source>
        <dbReference type="Proteomes" id="UP000504621"/>
    </source>
</evidence>
<evidence type="ECO:0000313" key="8">
    <source>
        <dbReference type="RefSeq" id="XP_021299823.1"/>
    </source>
</evidence>
<comment type="similarity">
    <text evidence="2">Belongs to the sterol desaturase family.</text>
</comment>
<feature type="domain" description="Fatty acid hydroxylase" evidence="6">
    <location>
        <begin position="1"/>
        <end position="134"/>
    </location>
</feature>
<comment type="subcellular location">
    <subcellularLocation>
        <location evidence="1">Membrane</location>
    </subcellularLocation>
</comment>
<dbReference type="OrthoDB" id="408954at2759"/>